<keyword evidence="3" id="KW-0560">Oxidoreductase</keyword>
<keyword evidence="6" id="KW-1185">Reference proteome</keyword>
<evidence type="ECO:0000313" key="6">
    <source>
        <dbReference type="Proteomes" id="UP000460272"/>
    </source>
</evidence>
<dbReference type="Pfam" id="PF00106">
    <property type="entry name" value="adh_short"/>
    <property type="match status" value="1"/>
</dbReference>
<dbReference type="GO" id="GO:0016491">
    <property type="term" value="F:oxidoreductase activity"/>
    <property type="evidence" value="ECO:0007669"/>
    <property type="project" value="UniProtKB-KW"/>
</dbReference>
<comment type="similarity">
    <text evidence="1 4">Belongs to the short-chain dehydrogenases/reductases (SDR) family.</text>
</comment>
<proteinExistence type="inferred from homology"/>
<dbReference type="PANTHER" id="PTHR43391">
    <property type="entry name" value="RETINOL DEHYDROGENASE-RELATED"/>
    <property type="match status" value="1"/>
</dbReference>
<dbReference type="AlphaFoldDB" id="A0A6P2BSR9"/>
<evidence type="ECO:0000256" key="3">
    <source>
        <dbReference type="ARBA" id="ARBA00023002"/>
    </source>
</evidence>
<evidence type="ECO:0000256" key="2">
    <source>
        <dbReference type="ARBA" id="ARBA00022857"/>
    </source>
</evidence>
<dbReference type="OrthoDB" id="4690547at2"/>
<evidence type="ECO:0000256" key="4">
    <source>
        <dbReference type="RuleBase" id="RU000363"/>
    </source>
</evidence>
<dbReference type="InterPro" id="IPR036291">
    <property type="entry name" value="NAD(P)-bd_dom_sf"/>
</dbReference>
<dbReference type="PROSITE" id="PS00061">
    <property type="entry name" value="ADH_SHORT"/>
    <property type="match status" value="1"/>
</dbReference>
<dbReference type="InterPro" id="IPR020904">
    <property type="entry name" value="Sc_DH/Rdtase_CS"/>
</dbReference>
<name>A0A6P2BSR9_9ACTN</name>
<accession>A0A6P2BSR9</accession>
<dbReference type="PRINTS" id="PR00081">
    <property type="entry name" value="GDHRDH"/>
</dbReference>
<comment type="caution">
    <text evidence="5">The sequence shown here is derived from an EMBL/GenBank/DDBJ whole genome shotgun (WGS) entry which is preliminary data.</text>
</comment>
<reference evidence="5 6" key="1">
    <citation type="submission" date="2018-11" db="EMBL/GenBank/DDBJ databases">
        <title>Trebonia kvetii gen.nov., sp.nov., a novel acidophilic actinobacterium, and proposal of the new actinobacterial family Treboniaceae fam. nov.</title>
        <authorList>
            <person name="Rapoport D."/>
            <person name="Sagova-Mareckova M."/>
            <person name="Sedlacek I."/>
            <person name="Provaznik J."/>
            <person name="Kralova S."/>
            <person name="Pavlinic D."/>
            <person name="Benes V."/>
            <person name="Kopecky J."/>
        </authorList>
    </citation>
    <scope>NUCLEOTIDE SEQUENCE [LARGE SCALE GENOMIC DNA]</scope>
    <source>
        <strain evidence="5 6">15Tr583</strain>
    </source>
</reference>
<evidence type="ECO:0000313" key="5">
    <source>
        <dbReference type="EMBL" id="TVZ02149.1"/>
    </source>
</evidence>
<organism evidence="5 6">
    <name type="scientific">Trebonia kvetii</name>
    <dbReference type="NCBI Taxonomy" id="2480626"/>
    <lineage>
        <taxon>Bacteria</taxon>
        <taxon>Bacillati</taxon>
        <taxon>Actinomycetota</taxon>
        <taxon>Actinomycetes</taxon>
        <taxon>Streptosporangiales</taxon>
        <taxon>Treboniaceae</taxon>
        <taxon>Trebonia</taxon>
    </lineage>
</organism>
<dbReference type="Proteomes" id="UP000460272">
    <property type="component" value="Unassembled WGS sequence"/>
</dbReference>
<gene>
    <name evidence="5" type="ORF">EAS64_25285</name>
</gene>
<dbReference type="SUPFAM" id="SSF51735">
    <property type="entry name" value="NAD(P)-binding Rossmann-fold domains"/>
    <property type="match status" value="1"/>
</dbReference>
<dbReference type="RefSeq" id="WP_145856882.1">
    <property type="nucleotide sequence ID" value="NZ_RPFW01000005.1"/>
</dbReference>
<sequence>MRELAGRVAVVTGAANGIGRGLATRFLGEGMKVVLADNDRGDLARAEKELAGLGPVLGVWTDVADVESVRALADAAVERFGAVHVLCNNAGVGGQQRFSKTPLATWEWTLGVNLWGVINGCHVFLPVLAAQDEAYIINTASMSGFLTGGHLIPYNVSKAGVVSLSEGLAAELAADAPHVGVAVLCPAHVSTAIANDERNAPAAHVPRSQADPELEELREAVDRQIAAGLSPAAVADLVIRAMAERKTHIFPHPEWLVRWTERVERVRAQAVPMTT</sequence>
<dbReference type="PANTHER" id="PTHR43391:SF14">
    <property type="entry name" value="DEHYDROGENASE_REDUCTASE SDR FAMILY PROTEIN 7-LIKE"/>
    <property type="match status" value="1"/>
</dbReference>
<protein>
    <submittedName>
        <fullName evidence="5">SDR family NAD(P)-dependent oxidoreductase</fullName>
    </submittedName>
</protein>
<keyword evidence="2" id="KW-0521">NADP</keyword>
<dbReference type="EMBL" id="RPFW01000005">
    <property type="protein sequence ID" value="TVZ02149.1"/>
    <property type="molecule type" value="Genomic_DNA"/>
</dbReference>
<evidence type="ECO:0000256" key="1">
    <source>
        <dbReference type="ARBA" id="ARBA00006484"/>
    </source>
</evidence>
<dbReference type="CDD" id="cd05233">
    <property type="entry name" value="SDR_c"/>
    <property type="match status" value="1"/>
</dbReference>
<dbReference type="Gene3D" id="3.40.50.720">
    <property type="entry name" value="NAD(P)-binding Rossmann-like Domain"/>
    <property type="match status" value="1"/>
</dbReference>
<dbReference type="PRINTS" id="PR00080">
    <property type="entry name" value="SDRFAMILY"/>
</dbReference>
<dbReference type="InterPro" id="IPR002347">
    <property type="entry name" value="SDR_fam"/>
</dbReference>